<dbReference type="InterPro" id="IPR029752">
    <property type="entry name" value="D-isomer_DH_CS1"/>
</dbReference>
<proteinExistence type="inferred from homology"/>
<dbReference type="InterPro" id="IPR036291">
    <property type="entry name" value="NAD(P)-bd_dom_sf"/>
</dbReference>
<organism evidence="6 7">
    <name type="scientific">Flavobacterium suzhouense</name>
    <dbReference type="NCBI Taxonomy" id="1529638"/>
    <lineage>
        <taxon>Bacteria</taxon>
        <taxon>Pseudomonadati</taxon>
        <taxon>Bacteroidota</taxon>
        <taxon>Flavobacteriia</taxon>
        <taxon>Flavobacteriales</taxon>
        <taxon>Flavobacteriaceae</taxon>
        <taxon>Flavobacterium</taxon>
    </lineage>
</organism>
<dbReference type="InterPro" id="IPR006139">
    <property type="entry name" value="D-isomer_2_OHA_DH_cat_dom"/>
</dbReference>
<evidence type="ECO:0000259" key="5">
    <source>
        <dbReference type="Pfam" id="PF02826"/>
    </source>
</evidence>
<comment type="similarity">
    <text evidence="1 3">Belongs to the D-isomer specific 2-hydroxyacid dehydrogenase family.</text>
</comment>
<dbReference type="SUPFAM" id="SSF51735">
    <property type="entry name" value="NAD(P)-binding Rossmann-fold domains"/>
    <property type="match status" value="1"/>
</dbReference>
<evidence type="ECO:0000256" key="2">
    <source>
        <dbReference type="ARBA" id="ARBA00023002"/>
    </source>
</evidence>
<dbReference type="InterPro" id="IPR006140">
    <property type="entry name" value="D-isomer_DH_NAD-bd"/>
</dbReference>
<evidence type="ECO:0000256" key="1">
    <source>
        <dbReference type="ARBA" id="ARBA00005854"/>
    </source>
</evidence>
<dbReference type="PROSITE" id="PS00065">
    <property type="entry name" value="D_2_HYDROXYACID_DH_1"/>
    <property type="match status" value="1"/>
</dbReference>
<dbReference type="Pfam" id="PF02826">
    <property type="entry name" value="2-Hacid_dh_C"/>
    <property type="match status" value="1"/>
</dbReference>
<dbReference type="Gene3D" id="3.40.50.720">
    <property type="entry name" value="NAD(P)-binding Rossmann-like Domain"/>
    <property type="match status" value="2"/>
</dbReference>
<dbReference type="Pfam" id="PF00389">
    <property type="entry name" value="2-Hacid_dh"/>
    <property type="match status" value="1"/>
</dbReference>
<feature type="domain" description="D-isomer specific 2-hydroxyacid dehydrogenase catalytic" evidence="4">
    <location>
        <begin position="11"/>
        <end position="320"/>
    </location>
</feature>
<protein>
    <submittedName>
        <fullName evidence="6">2-hydroxyacid dehydrogenase</fullName>
        <ecNumber evidence="6">1.1.1.-</ecNumber>
    </submittedName>
</protein>
<evidence type="ECO:0000259" key="4">
    <source>
        <dbReference type="Pfam" id="PF00389"/>
    </source>
</evidence>
<dbReference type="EC" id="1.1.1.-" evidence="6"/>
<dbReference type="PANTHER" id="PTHR10996">
    <property type="entry name" value="2-HYDROXYACID DEHYDROGENASE-RELATED"/>
    <property type="match status" value="1"/>
</dbReference>
<dbReference type="GO" id="GO:0016491">
    <property type="term" value="F:oxidoreductase activity"/>
    <property type="evidence" value="ECO:0007669"/>
    <property type="project" value="UniProtKB-KW"/>
</dbReference>
<dbReference type="CDD" id="cd05301">
    <property type="entry name" value="GDH"/>
    <property type="match status" value="1"/>
</dbReference>
<dbReference type="RefSeq" id="WP_379820056.1">
    <property type="nucleotide sequence ID" value="NZ_JBHUMD010000007.1"/>
</dbReference>
<evidence type="ECO:0000313" key="7">
    <source>
        <dbReference type="Proteomes" id="UP001597480"/>
    </source>
</evidence>
<dbReference type="InterPro" id="IPR050223">
    <property type="entry name" value="D-isomer_2-hydroxyacid_DH"/>
</dbReference>
<name>A0ABW5NUF4_9FLAO</name>
<comment type="caution">
    <text evidence="6">The sequence shown here is derived from an EMBL/GenBank/DDBJ whole genome shotgun (WGS) entry which is preliminary data.</text>
</comment>
<feature type="domain" description="D-isomer specific 2-hydroxyacid dehydrogenase NAD-binding" evidence="5">
    <location>
        <begin position="109"/>
        <end position="288"/>
    </location>
</feature>
<gene>
    <name evidence="6" type="ORF">ACFSR3_05365</name>
</gene>
<dbReference type="SUPFAM" id="SSF52283">
    <property type="entry name" value="Formate/glycerate dehydrogenase catalytic domain-like"/>
    <property type="match status" value="1"/>
</dbReference>
<dbReference type="PANTHER" id="PTHR10996:SF257">
    <property type="entry name" value="GLYOXYLATE REDUCTASE 1"/>
    <property type="match status" value="1"/>
</dbReference>
<dbReference type="Proteomes" id="UP001597480">
    <property type="component" value="Unassembled WGS sequence"/>
</dbReference>
<dbReference type="EMBL" id="JBHUMD010000007">
    <property type="protein sequence ID" value="MFD2601477.1"/>
    <property type="molecule type" value="Genomic_DNA"/>
</dbReference>
<keyword evidence="2 3" id="KW-0560">Oxidoreductase</keyword>
<evidence type="ECO:0000256" key="3">
    <source>
        <dbReference type="RuleBase" id="RU003719"/>
    </source>
</evidence>
<sequence>MKVFTNRALPEKVFQKLQDDGIIVTEWLGQRELTPDEFITYAQEADGIMLMAGMKITADILQQCKNLKVVSLHSVGYDNIDIDAATKLGIAIGHTPDVLSKATADAAFLLMLATSRKAFFHHKRALKGEWKSYGDTNELLGIDIEGKTLGVFGLGSIGYEMAKRSKNAFGMDILYHNRSTNEKAEKELGAKKVSFDELLSQSDIISVHANLTPETKEVFNASAFAKMKPNAIFVNVARGGIHNETDLKAALDNKTIWGAGLDVTNPEPMPIDNPLLNMPNVSVLPHIGSAVKETRDAMMELVVANLLAGLKGEQLPKCVNPEAYKQQ</sequence>
<reference evidence="7" key="1">
    <citation type="journal article" date="2019" name="Int. J. Syst. Evol. Microbiol.">
        <title>The Global Catalogue of Microorganisms (GCM) 10K type strain sequencing project: providing services to taxonomists for standard genome sequencing and annotation.</title>
        <authorList>
            <consortium name="The Broad Institute Genomics Platform"/>
            <consortium name="The Broad Institute Genome Sequencing Center for Infectious Disease"/>
            <person name="Wu L."/>
            <person name="Ma J."/>
        </authorList>
    </citation>
    <scope>NUCLEOTIDE SEQUENCE [LARGE SCALE GENOMIC DNA]</scope>
    <source>
        <strain evidence="7">KCTC 42107</strain>
    </source>
</reference>
<evidence type="ECO:0000313" key="6">
    <source>
        <dbReference type="EMBL" id="MFD2601477.1"/>
    </source>
</evidence>
<accession>A0ABW5NUF4</accession>
<keyword evidence="7" id="KW-1185">Reference proteome</keyword>